<dbReference type="Proteomes" id="UP000198725">
    <property type="component" value="Unassembled WGS sequence"/>
</dbReference>
<organism evidence="2 3">
    <name type="scientific">Rhodanobacter glycinis</name>
    <dbReference type="NCBI Taxonomy" id="582702"/>
    <lineage>
        <taxon>Bacteria</taxon>
        <taxon>Pseudomonadati</taxon>
        <taxon>Pseudomonadota</taxon>
        <taxon>Gammaproteobacteria</taxon>
        <taxon>Lysobacterales</taxon>
        <taxon>Rhodanobacteraceae</taxon>
        <taxon>Rhodanobacter</taxon>
    </lineage>
</organism>
<evidence type="ECO:0000313" key="3">
    <source>
        <dbReference type="Proteomes" id="UP000198725"/>
    </source>
</evidence>
<dbReference type="RefSeq" id="WP_139201732.1">
    <property type="nucleotide sequence ID" value="NZ_FOSR01000008.1"/>
</dbReference>
<feature type="signal peptide" evidence="1">
    <location>
        <begin position="1"/>
        <end position="22"/>
    </location>
</feature>
<evidence type="ECO:0000313" key="2">
    <source>
        <dbReference type="EMBL" id="SFK87106.1"/>
    </source>
</evidence>
<accession>A0A1I4D4N6</accession>
<gene>
    <name evidence="2" type="ORF">SAMN05192579_10819</name>
</gene>
<dbReference type="Pfam" id="PF20329">
    <property type="entry name" value="DUF6624"/>
    <property type="match status" value="1"/>
</dbReference>
<protein>
    <submittedName>
        <fullName evidence="2">Uncharacterized protein</fullName>
    </submittedName>
</protein>
<sequence>MHKAWLWGLAGLLAGTVAVAQAADSDDAQMARQCPNLAAWIQAKKAEVAAQRKAHPPTKPVEPALRTELLKMSDADQKVRNALIAAGTQNQAAIKAMLAVDAHNLPRIKQIDAKQGFPTRAQVGRDGVQAAWLLVQHADRDPVFQAHVLAELQPRVRDGGISAQEYTLLTDRVLVAQHKPQRYGTQFKVVKGKLQADPMENPAHVDKRRLAIGLPSMADYECALRTYYHLPAKP</sequence>
<proteinExistence type="predicted"/>
<dbReference type="AlphaFoldDB" id="A0A1I4D4N6"/>
<dbReference type="EMBL" id="FOSR01000008">
    <property type="protein sequence ID" value="SFK87106.1"/>
    <property type="molecule type" value="Genomic_DNA"/>
</dbReference>
<name>A0A1I4D4N6_9GAMM</name>
<reference evidence="3" key="1">
    <citation type="submission" date="2016-10" db="EMBL/GenBank/DDBJ databases">
        <authorList>
            <person name="Varghese N."/>
            <person name="Submissions S."/>
        </authorList>
    </citation>
    <scope>NUCLEOTIDE SEQUENCE [LARGE SCALE GENOMIC DNA]</scope>
    <source>
        <strain evidence="3">MO64</strain>
    </source>
</reference>
<feature type="chain" id="PRO_5011527115" evidence="1">
    <location>
        <begin position="23"/>
        <end position="234"/>
    </location>
</feature>
<keyword evidence="3" id="KW-1185">Reference proteome</keyword>
<evidence type="ECO:0000256" key="1">
    <source>
        <dbReference type="SAM" id="SignalP"/>
    </source>
</evidence>
<dbReference type="InterPro" id="IPR046732">
    <property type="entry name" value="DUF6624"/>
</dbReference>
<keyword evidence="1" id="KW-0732">Signal</keyword>